<evidence type="ECO:0000256" key="20">
    <source>
        <dbReference type="SAM" id="MobiDB-lite"/>
    </source>
</evidence>
<feature type="domain" description="C2H2-type" evidence="21">
    <location>
        <begin position="541"/>
        <end position="568"/>
    </location>
</feature>
<evidence type="ECO:0000259" key="22">
    <source>
        <dbReference type="PROSITE" id="PS50804"/>
    </source>
</evidence>
<dbReference type="SUPFAM" id="SSF47353">
    <property type="entry name" value="Retrovirus capsid dimerization domain-like"/>
    <property type="match status" value="1"/>
</dbReference>
<proteinExistence type="inferred from homology"/>
<dbReference type="Pfam" id="PF01352">
    <property type="entry name" value="KRAB"/>
    <property type="match status" value="2"/>
</dbReference>
<keyword evidence="11" id="KW-0238">DNA-binding</keyword>
<evidence type="ECO:0000256" key="15">
    <source>
        <dbReference type="ARBA" id="ARBA00063015"/>
    </source>
</evidence>
<dbReference type="FunFam" id="3.30.160.60:FF:001712">
    <property type="entry name" value="Neurotrophin receptor-interacting factor homolog"/>
    <property type="match status" value="1"/>
</dbReference>
<dbReference type="SUPFAM" id="SSF109640">
    <property type="entry name" value="KRAB domain (Kruppel-associated box)"/>
    <property type="match status" value="2"/>
</dbReference>
<evidence type="ECO:0000256" key="8">
    <source>
        <dbReference type="ARBA" id="ARBA00022771"/>
    </source>
</evidence>
<dbReference type="CDD" id="cd07936">
    <property type="entry name" value="SCAN"/>
    <property type="match status" value="1"/>
</dbReference>
<evidence type="ECO:0000259" key="23">
    <source>
        <dbReference type="PROSITE" id="PS50805"/>
    </source>
</evidence>
<feature type="domain" description="SCAN box" evidence="22">
    <location>
        <begin position="154"/>
        <end position="232"/>
    </location>
</feature>
<comment type="subunit">
    <text evidence="15">Interacts with SETDB1 and TRIM28/KAP1. Interacts with ATRX. Forms a complex with ATRX, SETDB1 and TRIM28.</text>
</comment>
<dbReference type="InterPro" id="IPR038269">
    <property type="entry name" value="SCAN_sf"/>
</dbReference>
<dbReference type="FunFam" id="3.30.160.60:FF:002716">
    <property type="entry name" value="Zinc finger protein 212"/>
    <property type="match status" value="1"/>
</dbReference>
<organism evidence="24 25">
    <name type="scientific">Dipodomys ordii</name>
    <name type="common">Ord's kangaroo rat</name>
    <dbReference type="NCBI Taxonomy" id="10020"/>
    <lineage>
        <taxon>Eukaryota</taxon>
        <taxon>Metazoa</taxon>
        <taxon>Chordata</taxon>
        <taxon>Craniata</taxon>
        <taxon>Vertebrata</taxon>
        <taxon>Euteleostomi</taxon>
        <taxon>Mammalia</taxon>
        <taxon>Eutheria</taxon>
        <taxon>Euarchontoglires</taxon>
        <taxon>Glires</taxon>
        <taxon>Rodentia</taxon>
        <taxon>Castorimorpha</taxon>
        <taxon>Heteromyidae</taxon>
        <taxon>Dipodomyinae</taxon>
        <taxon>Dipodomys</taxon>
    </lineage>
</organism>
<name>A0A1S3G346_DIPOR</name>
<feature type="domain" description="C2H2-type" evidence="21">
    <location>
        <begin position="513"/>
        <end position="540"/>
    </location>
</feature>
<keyword evidence="12" id="KW-0804">Transcription</keyword>
<dbReference type="PROSITE" id="PS50805">
    <property type="entry name" value="KRAB"/>
    <property type="match status" value="2"/>
</dbReference>
<dbReference type="FunCoup" id="A0A1S3G346">
    <property type="interactions" value="1103"/>
</dbReference>
<evidence type="ECO:0000256" key="18">
    <source>
        <dbReference type="PROSITE-ProRule" id="PRU00042"/>
    </source>
</evidence>
<dbReference type="SMART" id="SM00431">
    <property type="entry name" value="SCAN"/>
    <property type="match status" value="1"/>
</dbReference>
<feature type="domain" description="C2H2-type" evidence="21">
    <location>
        <begin position="569"/>
        <end position="596"/>
    </location>
</feature>
<evidence type="ECO:0000256" key="10">
    <source>
        <dbReference type="ARBA" id="ARBA00023015"/>
    </source>
</evidence>
<dbReference type="InterPro" id="IPR036051">
    <property type="entry name" value="KRAB_dom_sf"/>
</dbReference>
<dbReference type="GeneID" id="105994315"/>
<dbReference type="InterPro" id="IPR003309">
    <property type="entry name" value="SCAN_dom"/>
</dbReference>
<protein>
    <recommendedName>
        <fullName evidence="16">Neurotrophin receptor-interacting factor homolog</fullName>
    </recommendedName>
    <alternativeName>
        <fullName evidence="17">Zinc finger protein 274</fullName>
    </alternativeName>
</protein>
<feature type="domain" description="KRAB" evidence="23">
    <location>
        <begin position="14"/>
        <end position="85"/>
    </location>
</feature>
<dbReference type="Pfam" id="PF00096">
    <property type="entry name" value="zf-C2H2"/>
    <property type="match status" value="5"/>
</dbReference>
<keyword evidence="9" id="KW-0862">Zinc</keyword>
<dbReference type="CDD" id="cd07765">
    <property type="entry name" value="KRAB_A-box"/>
    <property type="match status" value="2"/>
</dbReference>
<accession>A0A1S3G346</accession>
<dbReference type="InterPro" id="IPR001909">
    <property type="entry name" value="KRAB"/>
</dbReference>
<comment type="subcellular location">
    <subcellularLocation>
        <location evidence="1">Cytoplasm</location>
    </subcellularLocation>
    <subcellularLocation>
        <location evidence="2">Nucleus</location>
        <location evidence="2">Nucleolus</location>
    </subcellularLocation>
</comment>
<dbReference type="CTD" id="10782"/>
<dbReference type="SMART" id="SM00349">
    <property type="entry name" value="KRAB"/>
    <property type="match status" value="2"/>
</dbReference>
<dbReference type="GO" id="GO:0005730">
    <property type="term" value="C:nucleolus"/>
    <property type="evidence" value="ECO:0007669"/>
    <property type="project" value="UniProtKB-SubCell"/>
</dbReference>
<dbReference type="Gene3D" id="3.30.160.60">
    <property type="entry name" value="Classic Zinc Finger"/>
    <property type="match status" value="5"/>
</dbReference>
<feature type="domain" description="C2H2-type" evidence="21">
    <location>
        <begin position="597"/>
        <end position="624"/>
    </location>
</feature>
<evidence type="ECO:0000256" key="17">
    <source>
        <dbReference type="ARBA" id="ARBA00079196"/>
    </source>
</evidence>
<evidence type="ECO:0000256" key="5">
    <source>
        <dbReference type="ARBA" id="ARBA00022491"/>
    </source>
</evidence>
<dbReference type="GO" id="GO:0005737">
    <property type="term" value="C:cytoplasm"/>
    <property type="evidence" value="ECO:0007669"/>
    <property type="project" value="UniProtKB-SubCell"/>
</dbReference>
<feature type="compositionally biased region" description="Basic and acidic residues" evidence="20">
    <location>
        <begin position="332"/>
        <end position="343"/>
    </location>
</feature>
<dbReference type="Pfam" id="PF02023">
    <property type="entry name" value="SCAN"/>
    <property type="match status" value="1"/>
</dbReference>
<dbReference type="PANTHER" id="PTHR24381">
    <property type="entry name" value="ZINC FINGER PROTEIN"/>
    <property type="match status" value="1"/>
</dbReference>
<feature type="domain" description="KRAB" evidence="23">
    <location>
        <begin position="263"/>
        <end position="336"/>
    </location>
</feature>
<dbReference type="PROSITE" id="PS50157">
    <property type="entry name" value="ZINC_FINGER_C2H2_2"/>
    <property type="match status" value="5"/>
</dbReference>
<evidence type="ECO:0000256" key="1">
    <source>
        <dbReference type="ARBA" id="ARBA00004496"/>
    </source>
</evidence>
<dbReference type="FunFam" id="3.30.160.60:FF:000965">
    <property type="entry name" value="Neurotrophin receptor-interacting factor homolog"/>
    <property type="match status" value="1"/>
</dbReference>
<dbReference type="GO" id="GO:0008270">
    <property type="term" value="F:zinc ion binding"/>
    <property type="evidence" value="ECO:0007669"/>
    <property type="project" value="UniProtKB-KW"/>
</dbReference>
<dbReference type="SMART" id="SM00355">
    <property type="entry name" value="ZnF_C2H2"/>
    <property type="match status" value="5"/>
</dbReference>
<comment type="function">
    <text evidence="14">Probable transcription repressor. Specifically binds to the 3'-end of zinc-finger coding genes and recruiting chromatin-modifying proteins such as SETDB1 and TRIM28/KAP1, leading to transcription repression. The SETDB1-TRIM28-ZNF274 complex may play a role in recruiting ATRX to the 3'-exons of zinc-finger coding genes with atypical chromatin signatures to establish or maintain/protect H3K9me3 at these transcriptionally active regions.</text>
</comment>
<dbReference type="STRING" id="10020.ENSDORP00000026413"/>
<dbReference type="Gene3D" id="6.10.140.140">
    <property type="match status" value="2"/>
</dbReference>
<evidence type="ECO:0000256" key="3">
    <source>
        <dbReference type="ARBA" id="ARBA00006991"/>
    </source>
</evidence>
<dbReference type="InterPro" id="IPR013087">
    <property type="entry name" value="Znf_C2H2_type"/>
</dbReference>
<dbReference type="PROSITE" id="PS50804">
    <property type="entry name" value="SCAN_BOX"/>
    <property type="match status" value="1"/>
</dbReference>
<sequence>MAFRRSPSWSNEPVTFEDIALTFTLEEKGLLDIPQKSLYREVMLENYRNLVSVELHLSKPDVIIQLEKAEDCWTVEREILQDTFPECSGATQVPQLGLPAEDPLMKIKVVEVLTLNQAVAGPRNAQIHALYTENGSQSPVQQLGRHPSDTEAVRHKFRHYQYEKSTGPQETIAQLRDLCHQWLQPELHSKEQIIEMLVLEQFLGVLPAQLNLWVKSQHPEDCEAAVVLVEALLACSPKATAPQKEEKEDVAILPMEVLPEEPVTFQDVAVDFSQEEWGLLGPVQRTEYRDVMLETLGNLVSVGWETALGSKELTSDSPFPVEEAVRDLKMKKFSRDNTHRSSSEDDVQDKVQVVPNTVLKQVEFTREQGLSEKQLTESPKSQPSTGLHTSQGSVQDIPSTKGLRKRSLQVKNMGGSPRVKTHKKDCEVGRTKKNNSCVASGSRARIQQKGSTGRKAKESSGFRKTICHRAQQITFIRIHKGSQICRCSECGKMFRNPRYFSVHKKIHTGERPYVCQDCGKGFVQSSSLTQHQRVHSGERPFECHECGRTFNDRSAISQHLRTHTGAKPYPCQDCGKAFRQSSHLIRHQRTHTGERPYVCSKCGKAFTQSSHLIGHQKTHIGKKYKKK</sequence>
<keyword evidence="25" id="KW-0675">Receptor</keyword>
<dbReference type="RefSeq" id="XP_012883226.1">
    <property type="nucleotide sequence ID" value="XM_013027772.1"/>
</dbReference>
<keyword evidence="7" id="KW-0677">Repeat</keyword>
<evidence type="ECO:0000256" key="6">
    <source>
        <dbReference type="ARBA" id="ARBA00022723"/>
    </source>
</evidence>
<dbReference type="SUPFAM" id="SSF57667">
    <property type="entry name" value="beta-beta-alpha zinc fingers"/>
    <property type="match status" value="3"/>
</dbReference>
<keyword evidence="8 18" id="KW-0863">Zinc-finger</keyword>
<dbReference type="PROSITE" id="PS00028">
    <property type="entry name" value="ZINC_FINGER_C2H2_1"/>
    <property type="match status" value="5"/>
</dbReference>
<reference evidence="25" key="1">
    <citation type="submission" date="2025-08" db="UniProtKB">
        <authorList>
            <consortium name="RefSeq"/>
        </authorList>
    </citation>
    <scope>IDENTIFICATION</scope>
    <source>
        <tissue evidence="25">Kidney</tissue>
    </source>
</reference>
<evidence type="ECO:0000256" key="16">
    <source>
        <dbReference type="ARBA" id="ARBA00073976"/>
    </source>
</evidence>
<dbReference type="FunFam" id="3.30.160.60:FF:000212">
    <property type="entry name" value="zinc finger protein 382 isoform X2"/>
    <property type="match status" value="1"/>
</dbReference>
<dbReference type="FunFam" id="1.10.4020.10:FF:000001">
    <property type="entry name" value="zinc finger protein 263 isoform X1"/>
    <property type="match status" value="1"/>
</dbReference>
<evidence type="ECO:0000256" key="13">
    <source>
        <dbReference type="ARBA" id="ARBA00023242"/>
    </source>
</evidence>
<evidence type="ECO:0000256" key="9">
    <source>
        <dbReference type="ARBA" id="ARBA00022833"/>
    </source>
</evidence>
<gene>
    <name evidence="25" type="primary">Znf274</name>
</gene>
<comment type="similarity">
    <text evidence="3">Belongs to the krueppel C2H2-type zinc-finger protein family.</text>
</comment>
<feature type="region of interest" description="Disordered" evidence="20">
    <location>
        <begin position="332"/>
        <end position="352"/>
    </location>
</feature>
<keyword evidence="4" id="KW-0963">Cytoplasm</keyword>
<keyword evidence="13 19" id="KW-0539">Nucleus</keyword>
<dbReference type="AlphaFoldDB" id="A0A1S3G346"/>
<dbReference type="GO" id="GO:0000981">
    <property type="term" value="F:DNA-binding transcription factor activity, RNA polymerase II-specific"/>
    <property type="evidence" value="ECO:0007669"/>
    <property type="project" value="TreeGrafter"/>
</dbReference>
<evidence type="ECO:0000256" key="11">
    <source>
        <dbReference type="ARBA" id="ARBA00023125"/>
    </source>
</evidence>
<evidence type="ECO:0000259" key="21">
    <source>
        <dbReference type="PROSITE" id="PS50157"/>
    </source>
</evidence>
<dbReference type="Proteomes" id="UP000081671">
    <property type="component" value="Unplaced"/>
</dbReference>
<keyword evidence="5" id="KW-0678">Repressor</keyword>
<dbReference type="InParanoid" id="A0A1S3G346"/>
<evidence type="ECO:0000256" key="7">
    <source>
        <dbReference type="ARBA" id="ARBA00022737"/>
    </source>
</evidence>
<feature type="compositionally biased region" description="Polar residues" evidence="20">
    <location>
        <begin position="371"/>
        <end position="398"/>
    </location>
</feature>
<dbReference type="InterPro" id="IPR036236">
    <property type="entry name" value="Znf_C2H2_sf"/>
</dbReference>
<dbReference type="GO" id="GO:0000977">
    <property type="term" value="F:RNA polymerase II transcription regulatory region sequence-specific DNA binding"/>
    <property type="evidence" value="ECO:0007669"/>
    <property type="project" value="TreeGrafter"/>
</dbReference>
<dbReference type="Gene3D" id="1.10.4020.10">
    <property type="entry name" value="DNA breaking-rejoining enzymes"/>
    <property type="match status" value="1"/>
</dbReference>
<evidence type="ECO:0000256" key="4">
    <source>
        <dbReference type="ARBA" id="ARBA00022490"/>
    </source>
</evidence>
<evidence type="ECO:0000256" key="2">
    <source>
        <dbReference type="ARBA" id="ARBA00004604"/>
    </source>
</evidence>
<evidence type="ECO:0000256" key="19">
    <source>
        <dbReference type="PROSITE-ProRule" id="PRU00187"/>
    </source>
</evidence>
<dbReference type="OrthoDB" id="6077919at2759"/>
<keyword evidence="6" id="KW-0479">Metal-binding</keyword>
<dbReference type="KEGG" id="dord:105994315"/>
<feature type="domain" description="C2H2-type" evidence="21">
    <location>
        <begin position="485"/>
        <end position="512"/>
    </location>
</feature>
<evidence type="ECO:0000256" key="12">
    <source>
        <dbReference type="ARBA" id="ARBA00023163"/>
    </source>
</evidence>
<dbReference type="FunFam" id="3.30.160.60:FF:001429">
    <property type="entry name" value="neurotrophin receptor-interacting factor homolog"/>
    <property type="match status" value="1"/>
</dbReference>
<evidence type="ECO:0000256" key="14">
    <source>
        <dbReference type="ARBA" id="ARBA00060250"/>
    </source>
</evidence>
<evidence type="ECO:0000313" key="24">
    <source>
        <dbReference type="Proteomes" id="UP000081671"/>
    </source>
</evidence>
<evidence type="ECO:0000313" key="25">
    <source>
        <dbReference type="RefSeq" id="XP_012883226.1"/>
    </source>
</evidence>
<keyword evidence="10" id="KW-0805">Transcription regulation</keyword>
<feature type="region of interest" description="Disordered" evidence="20">
    <location>
        <begin position="369"/>
        <end position="459"/>
    </location>
</feature>
<dbReference type="PANTHER" id="PTHR24381:SF390">
    <property type="entry name" value="ZINC FINGER PROTEIN 37 HOMOLOG"/>
    <property type="match status" value="1"/>
</dbReference>
<keyword evidence="24" id="KW-1185">Reference proteome</keyword>